<evidence type="ECO:0000313" key="2">
    <source>
        <dbReference type="EMBL" id="RIB10474.1"/>
    </source>
</evidence>
<dbReference type="EMBL" id="QKWP01001247">
    <property type="protein sequence ID" value="RIB10474.1"/>
    <property type="molecule type" value="Genomic_DNA"/>
</dbReference>
<sequence length="120" mass="14554">MMNIKEVINASLEEMKEKKEKMKQYTEEEKQEFMKEFEERYLGGNSKLKLGIMVEDLILFKRETRNNIELHHRILKRLYEEIWLLSRQAKPLEARCQICLTSEEASITSKSINEKFYYRN</sequence>
<accession>A0A397UK19</accession>
<evidence type="ECO:0000313" key="3">
    <source>
        <dbReference type="Proteomes" id="UP000266673"/>
    </source>
</evidence>
<proteinExistence type="predicted"/>
<reference evidence="2 3" key="1">
    <citation type="submission" date="2018-06" db="EMBL/GenBank/DDBJ databases">
        <title>Comparative genomics reveals the genomic features of Rhizophagus irregularis, R. cerebriforme, R. diaphanum and Gigaspora rosea, and their symbiotic lifestyle signature.</title>
        <authorList>
            <person name="Morin E."/>
            <person name="San Clemente H."/>
            <person name="Chen E.C.H."/>
            <person name="De La Providencia I."/>
            <person name="Hainaut M."/>
            <person name="Kuo A."/>
            <person name="Kohler A."/>
            <person name="Murat C."/>
            <person name="Tang N."/>
            <person name="Roy S."/>
            <person name="Loubradou J."/>
            <person name="Henrissat B."/>
            <person name="Grigoriev I.V."/>
            <person name="Corradi N."/>
            <person name="Roux C."/>
            <person name="Martin F.M."/>
        </authorList>
    </citation>
    <scope>NUCLEOTIDE SEQUENCE [LARGE SCALE GENOMIC DNA]</scope>
    <source>
        <strain evidence="2 3">DAOM 194757</strain>
    </source>
</reference>
<organism evidence="2 3">
    <name type="scientific">Gigaspora rosea</name>
    <dbReference type="NCBI Taxonomy" id="44941"/>
    <lineage>
        <taxon>Eukaryota</taxon>
        <taxon>Fungi</taxon>
        <taxon>Fungi incertae sedis</taxon>
        <taxon>Mucoromycota</taxon>
        <taxon>Glomeromycotina</taxon>
        <taxon>Glomeromycetes</taxon>
        <taxon>Diversisporales</taxon>
        <taxon>Gigasporaceae</taxon>
        <taxon>Gigaspora</taxon>
    </lineage>
</organism>
<protein>
    <submittedName>
        <fullName evidence="2">Uncharacterized protein</fullName>
    </submittedName>
</protein>
<keyword evidence="1" id="KW-0175">Coiled coil</keyword>
<dbReference type="Proteomes" id="UP000266673">
    <property type="component" value="Unassembled WGS sequence"/>
</dbReference>
<evidence type="ECO:0000256" key="1">
    <source>
        <dbReference type="SAM" id="Coils"/>
    </source>
</evidence>
<feature type="coiled-coil region" evidence="1">
    <location>
        <begin position="1"/>
        <end position="36"/>
    </location>
</feature>
<gene>
    <name evidence="2" type="ORF">C2G38_2043455</name>
</gene>
<comment type="caution">
    <text evidence="2">The sequence shown here is derived from an EMBL/GenBank/DDBJ whole genome shotgun (WGS) entry which is preliminary data.</text>
</comment>
<keyword evidence="3" id="KW-1185">Reference proteome</keyword>
<name>A0A397UK19_9GLOM</name>
<dbReference type="AlphaFoldDB" id="A0A397UK19"/>